<accession>A0A814L5K7</accession>
<sequence>MIQVHVDLLQNLQQAVVVFNMPCGVDCGIQTNQVTFENEDQHWKTVLHFNDLIIDINKGTETSLPETNINSNEKEQIRRTFKFPFLRLPKITDNVQHDFTNIKCAKCQSTLKLIAEDRPFKIVQQQNTNADDINEVIYCHRFCEAHQHEHKHDYNEQVQAPLNLHSELIVLETTECFIIAKEFITSTLINNELVQCNHCSSHLGSFDVQKNLISFDKCSLIPFSNDYLLSCFHHHEPGRYIVKVPKFNDSILLVWILPNEILSADTSISLINESTQLIFHRKRKVLFTHITSSDNNIFNEWKRDFSVTTLLVNRLCLDHLSTAFQEELQKFPNVFNKQESFQSLTISF</sequence>
<dbReference type="Proteomes" id="UP000663860">
    <property type="component" value="Unassembled WGS sequence"/>
</dbReference>
<dbReference type="EMBL" id="CAJNOE010000219">
    <property type="protein sequence ID" value="CAF1059766.1"/>
    <property type="molecule type" value="Genomic_DNA"/>
</dbReference>
<organism evidence="1 3">
    <name type="scientific">Adineta steineri</name>
    <dbReference type="NCBI Taxonomy" id="433720"/>
    <lineage>
        <taxon>Eukaryota</taxon>
        <taxon>Metazoa</taxon>
        <taxon>Spiralia</taxon>
        <taxon>Gnathifera</taxon>
        <taxon>Rotifera</taxon>
        <taxon>Eurotatoria</taxon>
        <taxon>Bdelloidea</taxon>
        <taxon>Adinetida</taxon>
        <taxon>Adinetidae</taxon>
        <taxon>Adineta</taxon>
    </lineage>
</organism>
<evidence type="ECO:0000313" key="2">
    <source>
        <dbReference type="EMBL" id="CAF3882400.1"/>
    </source>
</evidence>
<dbReference type="Pfam" id="PF09814">
    <property type="entry name" value="HECT_2"/>
    <property type="match status" value="1"/>
</dbReference>
<dbReference type="Proteomes" id="UP000663868">
    <property type="component" value="Unassembled WGS sequence"/>
</dbReference>
<dbReference type="AlphaFoldDB" id="A0A814L5K7"/>
<name>A0A814L5K7_9BILA</name>
<dbReference type="EMBL" id="CAJOBB010001628">
    <property type="protein sequence ID" value="CAF3882400.1"/>
    <property type="molecule type" value="Genomic_DNA"/>
</dbReference>
<evidence type="ECO:0000313" key="1">
    <source>
        <dbReference type="EMBL" id="CAF1059766.1"/>
    </source>
</evidence>
<proteinExistence type="predicted"/>
<protein>
    <recommendedName>
        <fullName evidence="4">HECT-type E3 ubiquitin transferase E3D</fullName>
    </recommendedName>
</protein>
<evidence type="ECO:0000313" key="3">
    <source>
        <dbReference type="Proteomes" id="UP000663860"/>
    </source>
</evidence>
<dbReference type="InterPro" id="IPR019193">
    <property type="entry name" value="UBQ-conj_enz_E2-bd_prot"/>
</dbReference>
<evidence type="ECO:0008006" key="4">
    <source>
        <dbReference type="Google" id="ProtNLM"/>
    </source>
</evidence>
<comment type="caution">
    <text evidence="1">The sequence shown here is derived from an EMBL/GenBank/DDBJ whole genome shotgun (WGS) entry which is preliminary data.</text>
</comment>
<reference evidence="1" key="1">
    <citation type="submission" date="2021-02" db="EMBL/GenBank/DDBJ databases">
        <authorList>
            <person name="Nowell W R."/>
        </authorList>
    </citation>
    <scope>NUCLEOTIDE SEQUENCE</scope>
</reference>
<gene>
    <name evidence="1" type="ORF">IZO911_LOCUS20809</name>
    <name evidence="2" type="ORF">KXQ929_LOCUS21827</name>
</gene>